<dbReference type="EMBL" id="AP023356">
    <property type="protein sequence ID" value="BCJ41656.1"/>
    <property type="molecule type" value="Genomic_DNA"/>
</dbReference>
<keyword evidence="1" id="KW-1133">Transmembrane helix</keyword>
<organism evidence="2 3">
    <name type="scientific">Actinoplanes ianthinogenes</name>
    <dbReference type="NCBI Taxonomy" id="122358"/>
    <lineage>
        <taxon>Bacteria</taxon>
        <taxon>Bacillati</taxon>
        <taxon>Actinomycetota</taxon>
        <taxon>Actinomycetes</taxon>
        <taxon>Micromonosporales</taxon>
        <taxon>Micromonosporaceae</taxon>
        <taxon>Actinoplanes</taxon>
    </lineage>
</organism>
<feature type="transmembrane region" description="Helical" evidence="1">
    <location>
        <begin position="6"/>
        <end position="24"/>
    </location>
</feature>
<keyword evidence="3" id="KW-1185">Reference proteome</keyword>
<name>A0ABN6C8C6_9ACTN</name>
<keyword evidence="1" id="KW-0812">Transmembrane</keyword>
<reference evidence="2 3" key="1">
    <citation type="submission" date="2020-08" db="EMBL/GenBank/DDBJ databases">
        <title>Whole genome shotgun sequence of Actinoplanes ianthinogenes NBRC 13996.</title>
        <authorList>
            <person name="Komaki H."/>
            <person name="Tamura T."/>
        </authorList>
    </citation>
    <scope>NUCLEOTIDE SEQUENCE [LARGE SCALE GENOMIC DNA]</scope>
    <source>
        <strain evidence="2 3">NBRC 13996</strain>
    </source>
</reference>
<feature type="transmembrane region" description="Helical" evidence="1">
    <location>
        <begin position="63"/>
        <end position="81"/>
    </location>
</feature>
<protein>
    <submittedName>
        <fullName evidence="2">Uncharacterized protein</fullName>
    </submittedName>
</protein>
<evidence type="ECO:0000313" key="2">
    <source>
        <dbReference type="EMBL" id="BCJ41656.1"/>
    </source>
</evidence>
<gene>
    <name evidence="2" type="ORF">Aiant_23130</name>
</gene>
<evidence type="ECO:0000256" key="1">
    <source>
        <dbReference type="SAM" id="Phobius"/>
    </source>
</evidence>
<accession>A0ABN6C8C6</accession>
<keyword evidence="1" id="KW-0472">Membrane</keyword>
<dbReference type="Proteomes" id="UP000676967">
    <property type="component" value="Chromosome"/>
</dbReference>
<proteinExistence type="predicted"/>
<dbReference type="RefSeq" id="WP_189333234.1">
    <property type="nucleotide sequence ID" value="NZ_AP023356.1"/>
</dbReference>
<evidence type="ECO:0000313" key="3">
    <source>
        <dbReference type="Proteomes" id="UP000676967"/>
    </source>
</evidence>
<sequence>MSPFTIGWLLWLAYFLVLEGVALFNSRPGDTLSEHVWTWFGTQRRKPGEPERPRSGWTQLRRVLLLAFMAWLSIHFLTGGWA</sequence>